<evidence type="ECO:0000256" key="1">
    <source>
        <dbReference type="SAM" id="MobiDB-lite"/>
    </source>
</evidence>
<accession>A0A9W4SPQ8</accession>
<feature type="compositionally biased region" description="Polar residues" evidence="1">
    <location>
        <begin position="48"/>
        <end position="59"/>
    </location>
</feature>
<feature type="compositionally biased region" description="Basic and acidic residues" evidence="1">
    <location>
        <begin position="38"/>
        <end position="47"/>
    </location>
</feature>
<feature type="region of interest" description="Disordered" evidence="1">
    <location>
        <begin position="1"/>
        <end position="59"/>
    </location>
</feature>
<gene>
    <name evidence="2" type="ORF">FWILDA_LOCUS7928</name>
</gene>
<evidence type="ECO:0000313" key="2">
    <source>
        <dbReference type="EMBL" id="CAI2177124.1"/>
    </source>
</evidence>
<dbReference type="AlphaFoldDB" id="A0A9W4SPQ8"/>
<reference evidence="2" key="1">
    <citation type="submission" date="2022-08" db="EMBL/GenBank/DDBJ databases">
        <authorList>
            <person name="Kallberg Y."/>
            <person name="Tangrot J."/>
            <person name="Rosling A."/>
        </authorList>
    </citation>
    <scope>NUCLEOTIDE SEQUENCE</scope>
    <source>
        <strain evidence="2">Wild A</strain>
    </source>
</reference>
<organism evidence="2 3">
    <name type="scientific">Funneliformis geosporum</name>
    <dbReference type="NCBI Taxonomy" id="1117311"/>
    <lineage>
        <taxon>Eukaryota</taxon>
        <taxon>Fungi</taxon>
        <taxon>Fungi incertae sedis</taxon>
        <taxon>Mucoromycota</taxon>
        <taxon>Glomeromycotina</taxon>
        <taxon>Glomeromycetes</taxon>
        <taxon>Glomerales</taxon>
        <taxon>Glomeraceae</taxon>
        <taxon>Funneliformis</taxon>
    </lineage>
</organism>
<sequence>MSFSSENRFTTRNSVGRTTQKKQDNEKLTSITQQAPWAKDDDQDTHKYANSINGSSQSC</sequence>
<dbReference type="Proteomes" id="UP001153678">
    <property type="component" value="Unassembled WGS sequence"/>
</dbReference>
<keyword evidence="3" id="KW-1185">Reference proteome</keyword>
<proteinExistence type="predicted"/>
<dbReference type="EMBL" id="CAMKVN010001612">
    <property type="protein sequence ID" value="CAI2177124.1"/>
    <property type="molecule type" value="Genomic_DNA"/>
</dbReference>
<name>A0A9W4SPQ8_9GLOM</name>
<feature type="compositionally biased region" description="Polar residues" evidence="1">
    <location>
        <begin position="1"/>
        <end position="18"/>
    </location>
</feature>
<comment type="caution">
    <text evidence="2">The sequence shown here is derived from an EMBL/GenBank/DDBJ whole genome shotgun (WGS) entry which is preliminary data.</text>
</comment>
<evidence type="ECO:0000313" key="3">
    <source>
        <dbReference type="Proteomes" id="UP001153678"/>
    </source>
</evidence>
<protein>
    <submittedName>
        <fullName evidence="2">14314_t:CDS:1</fullName>
    </submittedName>
</protein>